<comment type="caution">
    <text evidence="2">The sequence shown here is derived from an EMBL/GenBank/DDBJ whole genome shotgun (WGS) entry which is preliminary data.</text>
</comment>
<accession>A0A438JFZ0</accession>
<evidence type="ECO:0000313" key="2">
    <source>
        <dbReference type="EMBL" id="RVX07869.1"/>
    </source>
</evidence>
<dbReference type="CDD" id="cd09272">
    <property type="entry name" value="RNase_HI_RT_Ty1"/>
    <property type="match status" value="1"/>
</dbReference>
<dbReference type="EMBL" id="QGNW01000043">
    <property type="protein sequence ID" value="RVX07869.1"/>
    <property type="molecule type" value="Genomic_DNA"/>
</dbReference>
<dbReference type="InterPro" id="IPR013103">
    <property type="entry name" value="RVT_2"/>
</dbReference>
<evidence type="ECO:0000259" key="1">
    <source>
        <dbReference type="Pfam" id="PF07727"/>
    </source>
</evidence>
<feature type="domain" description="Reverse transcriptase Ty1/copia-type" evidence="1">
    <location>
        <begin position="35"/>
        <end position="100"/>
    </location>
</feature>
<dbReference type="SUPFAM" id="SSF56672">
    <property type="entry name" value="DNA/RNA polymerases"/>
    <property type="match status" value="1"/>
</dbReference>
<name>A0A438JFZ0_VITVI</name>
<reference evidence="2 3" key="1">
    <citation type="journal article" date="2018" name="PLoS Genet.">
        <title>Population sequencing reveals clonal diversity and ancestral inbreeding in the grapevine cultivar Chardonnay.</title>
        <authorList>
            <person name="Roach M.J."/>
            <person name="Johnson D.L."/>
            <person name="Bohlmann J."/>
            <person name="van Vuuren H.J."/>
            <person name="Jones S.J."/>
            <person name="Pretorius I.S."/>
            <person name="Schmidt S.A."/>
            <person name="Borneman A.R."/>
        </authorList>
    </citation>
    <scope>NUCLEOTIDE SEQUENCE [LARGE SCALE GENOMIC DNA]</scope>
    <source>
        <strain evidence="3">cv. Chardonnay</strain>
        <tissue evidence="2">Leaf</tissue>
    </source>
</reference>
<protein>
    <submittedName>
        <fullName evidence="2">Retrovirus-related Pol polyprotein from transposon RE1</fullName>
    </submittedName>
</protein>
<organism evidence="2 3">
    <name type="scientific">Vitis vinifera</name>
    <name type="common">Grape</name>
    <dbReference type="NCBI Taxonomy" id="29760"/>
    <lineage>
        <taxon>Eukaryota</taxon>
        <taxon>Viridiplantae</taxon>
        <taxon>Streptophyta</taxon>
        <taxon>Embryophyta</taxon>
        <taxon>Tracheophyta</taxon>
        <taxon>Spermatophyta</taxon>
        <taxon>Magnoliopsida</taxon>
        <taxon>eudicotyledons</taxon>
        <taxon>Gunneridae</taxon>
        <taxon>Pentapetalae</taxon>
        <taxon>rosids</taxon>
        <taxon>Vitales</taxon>
        <taxon>Vitaceae</taxon>
        <taxon>Viteae</taxon>
        <taxon>Vitis</taxon>
    </lineage>
</organism>
<dbReference type="PANTHER" id="PTHR11439:SF498">
    <property type="entry name" value="DNAK FAMILY PROTEIN"/>
    <property type="match status" value="1"/>
</dbReference>
<sequence>MELPPGLAIQGEQKVCRLLKSLYGLKQASRQCDSILEIKRLKTFLDAKFTIKDLGPLKCFLGLEVARSKTGISLCQRKYILDILKDTGLTGSKPAAFPMESTLKLSANDTNFYEDPSSYRRLIGRLLYLTLTRPDLAYYVQVLSQFLAKPVVSHHQATIRVLSDWAGCVDTRRNVTGFAIFLGNSLISWKSNKQVTVSRSSAEAEYRALATTTCEIQWLLYALQDLDIKHSQSALLYTDNKSAMSIATNLVQHERTKHIQIDCHLIREKLQQHVIKLFHIPSRLQLIDIFIKPLGSLPFHHTLHKMNIINIHVHLEGGCWSITSHIESMELKRKKERLKIESKLDEKS</sequence>
<dbReference type="PANTHER" id="PTHR11439">
    <property type="entry name" value="GAG-POL-RELATED RETROTRANSPOSON"/>
    <property type="match status" value="1"/>
</dbReference>
<dbReference type="AlphaFoldDB" id="A0A438JFZ0"/>
<evidence type="ECO:0000313" key="3">
    <source>
        <dbReference type="Proteomes" id="UP000288805"/>
    </source>
</evidence>
<dbReference type="InterPro" id="IPR043502">
    <property type="entry name" value="DNA/RNA_pol_sf"/>
</dbReference>
<dbReference type="Pfam" id="PF07727">
    <property type="entry name" value="RVT_2"/>
    <property type="match status" value="1"/>
</dbReference>
<gene>
    <name evidence="2" type="primary">RE1_2521</name>
    <name evidence="2" type="ORF">CK203_014676</name>
</gene>
<proteinExistence type="predicted"/>
<dbReference type="Proteomes" id="UP000288805">
    <property type="component" value="Unassembled WGS sequence"/>
</dbReference>